<keyword evidence="4" id="KW-0812">Transmembrane</keyword>
<dbReference type="VEuPathDB" id="TriTrypDB:BCY84_15293"/>
<dbReference type="GO" id="GO:0016491">
    <property type="term" value="F:oxidoreductase activity"/>
    <property type="evidence" value="ECO:0007669"/>
    <property type="project" value="UniProtKB-KW"/>
</dbReference>
<dbReference type="InterPro" id="IPR002355">
    <property type="entry name" value="Cu_oxidase_Cu_BS"/>
</dbReference>
<evidence type="ECO:0000256" key="5">
    <source>
        <dbReference type="SAM" id="SignalP"/>
    </source>
</evidence>
<evidence type="ECO:0000256" key="2">
    <source>
        <dbReference type="ARBA" id="ARBA00022723"/>
    </source>
</evidence>
<sequence length="631" mass="71058">MTRRLAFCFFLLLLGVAMPGSGRELAPLREVFPLHGRTVVDLRVRASEVSVPLRGYGEGAVFTYTGRLYVYDNVASVPGPVIHVKPGGKLVMRMFNDLGGQTYAHGEDEFYNFHEVNTTNVHFHGVHGDPRVDDVFKTASPGNFLKYELEIPKKHLPGFHWYHTHAHGSAYLLLMGGLFGPFIIDSTTNDPIASLPSFVLMVHLYRLGKSNLCDGMTMEEVDIAIRTNMSSRPRILSKSGKVLPLPLDLFLVNGQHKPTMNINRGEKTLLRLAFAAGSCHLNISFPKECHFHVAAIDGVPLKCTRELKDNWLYFTTATRYDVVAVCEDDEKRELPVISGRLEEPIFYIAIRSHRSKQRRPHEITFPLSFPLTNVSYLTADNPTMWRDISFSQEQIPTPKPYYVIGYGTDCSSPVHSETCFREHFSGEKGELRENYHGFVVPLGATVEARVFGDPTDIVPHPLHLHVNHFVFVSFTPRKGGLHENFSMSEFGVFSGELRDTIPILDGVTIIRWRAATYTGEVVYHCHILTHEDLGMMTSYLVYSSAAGETRTETVVAADKIVGEGDAGRFFFLVLAIMFLLCCLLCGLYKWWCSNPPHPSNWARSCREFFAAFSYRGDEGTEAELQPLRMSH</sequence>
<dbReference type="Pfam" id="PF07732">
    <property type="entry name" value="Cu-oxidase_3"/>
    <property type="match status" value="1"/>
</dbReference>
<dbReference type="Pfam" id="PF07731">
    <property type="entry name" value="Cu-oxidase_2"/>
    <property type="match status" value="1"/>
</dbReference>
<keyword evidence="4" id="KW-0472">Membrane</keyword>
<keyword evidence="2" id="KW-0479">Metal-binding</keyword>
<reference evidence="8 9" key="1">
    <citation type="journal article" date="2018" name="Microb. Genom.">
        <title>Expanding an expanded genome: long-read sequencing of Trypanosoma cruzi.</title>
        <authorList>
            <person name="Berna L."/>
            <person name="Rodriguez M."/>
            <person name="Chiribao M.L."/>
            <person name="Parodi-Talice A."/>
            <person name="Pita S."/>
            <person name="Rijo G."/>
            <person name="Alvarez-Valin F."/>
            <person name="Robello C."/>
        </authorList>
    </citation>
    <scope>NUCLEOTIDE SEQUENCE [LARGE SCALE GENOMIC DNA]</scope>
    <source>
        <strain evidence="8 9">Dm28c</strain>
    </source>
</reference>
<comment type="similarity">
    <text evidence="1">Belongs to the multicopper oxidase family.</text>
</comment>
<keyword evidence="3" id="KW-0560">Oxidoreductase</keyword>
<dbReference type="VEuPathDB" id="TriTrypDB:TCSYLVIO_004452"/>
<dbReference type="InterPro" id="IPR011707">
    <property type="entry name" value="Cu-oxidase-like_N"/>
</dbReference>
<comment type="caution">
    <text evidence="8">The sequence shown here is derived from an EMBL/GenBank/DDBJ whole genome shotgun (WGS) entry which is preliminary data.</text>
</comment>
<dbReference type="AlphaFoldDB" id="A0A2V2VFD9"/>
<organism evidence="8 9">
    <name type="scientific">Trypanosoma cruzi</name>
    <dbReference type="NCBI Taxonomy" id="5693"/>
    <lineage>
        <taxon>Eukaryota</taxon>
        <taxon>Discoba</taxon>
        <taxon>Euglenozoa</taxon>
        <taxon>Kinetoplastea</taxon>
        <taxon>Metakinetoplastina</taxon>
        <taxon>Trypanosomatida</taxon>
        <taxon>Trypanosomatidae</taxon>
        <taxon>Trypanosoma</taxon>
        <taxon>Schizotrypanum</taxon>
    </lineage>
</organism>
<evidence type="ECO:0008006" key="10">
    <source>
        <dbReference type="Google" id="ProtNLM"/>
    </source>
</evidence>
<dbReference type="VEuPathDB" id="TriTrypDB:TCDM_00326"/>
<dbReference type="GO" id="GO:0005507">
    <property type="term" value="F:copper ion binding"/>
    <property type="evidence" value="ECO:0007669"/>
    <property type="project" value="InterPro"/>
</dbReference>
<evidence type="ECO:0000256" key="4">
    <source>
        <dbReference type="SAM" id="Phobius"/>
    </source>
</evidence>
<evidence type="ECO:0000313" key="8">
    <source>
        <dbReference type="EMBL" id="PWU95149.1"/>
    </source>
</evidence>
<evidence type="ECO:0000256" key="1">
    <source>
        <dbReference type="ARBA" id="ARBA00010609"/>
    </source>
</evidence>
<accession>A0A2V2VFD9</accession>
<dbReference type="PROSITE" id="PS00080">
    <property type="entry name" value="MULTICOPPER_OXIDASE2"/>
    <property type="match status" value="1"/>
</dbReference>
<name>A0A2V2VFD9_TRYCR</name>
<dbReference type="EMBL" id="PRFA01000023">
    <property type="protein sequence ID" value="PWU95149.1"/>
    <property type="molecule type" value="Genomic_DNA"/>
</dbReference>
<dbReference type="Gene3D" id="2.60.40.420">
    <property type="entry name" value="Cupredoxins - blue copper proteins"/>
    <property type="match status" value="3"/>
</dbReference>
<dbReference type="PANTHER" id="PTHR11709">
    <property type="entry name" value="MULTI-COPPER OXIDASE"/>
    <property type="match status" value="1"/>
</dbReference>
<dbReference type="VEuPathDB" id="TriTrypDB:TcCLB.503903.50"/>
<dbReference type="VEuPathDB" id="TriTrypDB:C3747_13g436"/>
<dbReference type="VEuPathDB" id="TriTrypDB:Tc_MARK_3241"/>
<gene>
    <name evidence="8" type="ORF">C4B63_23g243</name>
</gene>
<dbReference type="VEuPathDB" id="TriTrypDB:TcBrA4_0130540"/>
<dbReference type="VEuPathDB" id="TriTrypDB:TcCLB.508153.770"/>
<dbReference type="VEuPathDB" id="TriTrypDB:ECC02_001790"/>
<feature type="transmembrane region" description="Helical" evidence="4">
    <location>
        <begin position="569"/>
        <end position="591"/>
    </location>
</feature>
<dbReference type="InterPro" id="IPR045087">
    <property type="entry name" value="Cu-oxidase_fam"/>
</dbReference>
<dbReference type="CDD" id="cd13853">
    <property type="entry name" value="CuRO_1_Tth-MCO_like"/>
    <property type="match status" value="1"/>
</dbReference>
<dbReference type="InterPro" id="IPR011706">
    <property type="entry name" value="Cu-oxidase_C"/>
</dbReference>
<dbReference type="Proteomes" id="UP000246121">
    <property type="component" value="Unassembled WGS sequence"/>
</dbReference>
<feature type="signal peptide" evidence="5">
    <location>
        <begin position="1"/>
        <end position="22"/>
    </location>
</feature>
<feature type="chain" id="PRO_5015968490" description="Multicopper oxidase" evidence="5">
    <location>
        <begin position="23"/>
        <end position="631"/>
    </location>
</feature>
<feature type="domain" description="Plastocyanin-like" evidence="6">
    <location>
        <begin position="427"/>
        <end position="542"/>
    </location>
</feature>
<dbReference type="VEuPathDB" id="TriTrypDB:TcG_00864"/>
<proteinExistence type="inferred from homology"/>
<protein>
    <recommendedName>
        <fullName evidence="10">Multicopper oxidase</fullName>
    </recommendedName>
</protein>
<keyword evidence="5" id="KW-0732">Signal</keyword>
<dbReference type="VEuPathDB" id="TriTrypDB:TcCL_ESM00542"/>
<feature type="domain" description="Plastocyanin-like" evidence="7">
    <location>
        <begin position="117"/>
        <end position="187"/>
    </location>
</feature>
<evidence type="ECO:0000259" key="7">
    <source>
        <dbReference type="Pfam" id="PF07732"/>
    </source>
</evidence>
<dbReference type="SUPFAM" id="SSF49503">
    <property type="entry name" value="Cupredoxins"/>
    <property type="match status" value="3"/>
</dbReference>
<dbReference type="InterPro" id="IPR008972">
    <property type="entry name" value="Cupredoxin"/>
</dbReference>
<dbReference type="PANTHER" id="PTHR11709:SF2">
    <property type="entry name" value="MULTICOPPER OXIDASE LPR1"/>
    <property type="match status" value="1"/>
</dbReference>
<evidence type="ECO:0000256" key="3">
    <source>
        <dbReference type="ARBA" id="ARBA00023002"/>
    </source>
</evidence>
<evidence type="ECO:0000313" key="9">
    <source>
        <dbReference type="Proteomes" id="UP000246121"/>
    </source>
</evidence>
<keyword evidence="4" id="KW-1133">Transmembrane helix</keyword>
<evidence type="ECO:0000259" key="6">
    <source>
        <dbReference type="Pfam" id="PF07731"/>
    </source>
</evidence>
<dbReference type="VEuPathDB" id="TriTrypDB:C4B63_23g243"/>